<organism evidence="3 4">
    <name type="scientific">Humicola insolens</name>
    <name type="common">Soft-rot fungus</name>
    <dbReference type="NCBI Taxonomy" id="85995"/>
    <lineage>
        <taxon>Eukaryota</taxon>
        <taxon>Fungi</taxon>
        <taxon>Dikarya</taxon>
        <taxon>Ascomycota</taxon>
        <taxon>Pezizomycotina</taxon>
        <taxon>Sordariomycetes</taxon>
        <taxon>Sordariomycetidae</taxon>
        <taxon>Sordariales</taxon>
        <taxon>Chaetomiaceae</taxon>
        <taxon>Mycothermus</taxon>
    </lineage>
</organism>
<proteinExistence type="predicted"/>
<evidence type="ECO:0000313" key="3">
    <source>
        <dbReference type="EMBL" id="KAL1842753.1"/>
    </source>
</evidence>
<dbReference type="Proteomes" id="UP001583172">
    <property type="component" value="Unassembled WGS sequence"/>
</dbReference>
<evidence type="ECO:0000259" key="2">
    <source>
        <dbReference type="PROSITE" id="PS51733"/>
    </source>
</evidence>
<dbReference type="PANTHER" id="PTHR10993">
    <property type="entry name" value="OCTANOYLTRANSFERASE"/>
    <property type="match status" value="1"/>
</dbReference>
<evidence type="ECO:0000313" key="4">
    <source>
        <dbReference type="Proteomes" id="UP001583172"/>
    </source>
</evidence>
<dbReference type="PANTHER" id="PTHR10993:SF7">
    <property type="entry name" value="LIPOYLTRANSFERASE 2, MITOCHONDRIAL-RELATED"/>
    <property type="match status" value="1"/>
</dbReference>
<dbReference type="PROSITE" id="PS51733">
    <property type="entry name" value="BPL_LPL_CATALYTIC"/>
    <property type="match status" value="1"/>
</dbReference>
<name>A0ABR3VLJ0_HUMIN</name>
<gene>
    <name evidence="3" type="ORF">VTJ49DRAFT_4238</name>
</gene>
<feature type="domain" description="BPL/LPL catalytic" evidence="2">
    <location>
        <begin position="86"/>
        <end position="325"/>
    </location>
</feature>
<protein>
    <recommendedName>
        <fullName evidence="2">BPL/LPL catalytic domain-containing protein</fullName>
    </recommendedName>
</protein>
<dbReference type="Gene3D" id="3.30.930.10">
    <property type="entry name" value="Bira Bifunctional Protein, Domain 2"/>
    <property type="match status" value="1"/>
</dbReference>
<dbReference type="SUPFAM" id="SSF55681">
    <property type="entry name" value="Class II aaRS and biotin synthetases"/>
    <property type="match status" value="1"/>
</dbReference>
<keyword evidence="4" id="KW-1185">Reference proteome</keyword>
<dbReference type="InterPro" id="IPR004143">
    <property type="entry name" value="BPL_LPL_catalytic"/>
</dbReference>
<dbReference type="InterPro" id="IPR045864">
    <property type="entry name" value="aa-tRNA-synth_II/BPL/LPL"/>
</dbReference>
<comment type="caution">
    <text evidence="3">The sequence shown here is derived from an EMBL/GenBank/DDBJ whole genome shotgun (WGS) entry which is preliminary data.</text>
</comment>
<sequence length="401" mass="43097">MLRPQHLRLRHLHLPSLQPHYVPYSLASRVQEHLRREHLAFKDANHSGNKPLPQPPPPALISFTPAPVFTLGRRQTAPLTREELAKLTAPLKITSPPPFSGFRGAQAQARQGEHRGEPEPCSYRPHPRVTPSPRGGLTTYHGPGQVVLWPVIDLRSVGAEAAAAAAARLSCCKSGLRGGGGLTVRTYARLLETTTMAVLGQVFGLEAVTTEDPGVWVVRRALLEGGEHGMGEGEMAKIAALGVHLRRHITALGTALNVALPGTDGDGDERTNPWSRFIACGLPGKHVTSVAGELARRRSGGFRAGVELLDEMLLLLQKSTNAARTREQAVAEAWAEEFAQGIGLGHEEGNSGVELVDTEEVLGLMEGLVRSAEDEGGDADQHLGEEFEYLESIRRLLGGGA</sequence>
<accession>A0ABR3VLJ0</accession>
<reference evidence="3 4" key="1">
    <citation type="journal article" date="2024" name="Commun. Biol.">
        <title>Comparative genomic analysis of thermophilic fungi reveals convergent evolutionary adaptations and gene losses.</title>
        <authorList>
            <person name="Steindorff A.S."/>
            <person name="Aguilar-Pontes M.V."/>
            <person name="Robinson A.J."/>
            <person name="Andreopoulos B."/>
            <person name="LaButti K."/>
            <person name="Kuo A."/>
            <person name="Mondo S."/>
            <person name="Riley R."/>
            <person name="Otillar R."/>
            <person name="Haridas S."/>
            <person name="Lipzen A."/>
            <person name="Grimwood J."/>
            <person name="Schmutz J."/>
            <person name="Clum A."/>
            <person name="Reid I.D."/>
            <person name="Moisan M.C."/>
            <person name="Butler G."/>
            <person name="Nguyen T.T.M."/>
            <person name="Dewar K."/>
            <person name="Conant G."/>
            <person name="Drula E."/>
            <person name="Henrissat B."/>
            <person name="Hansel C."/>
            <person name="Singer S."/>
            <person name="Hutchinson M.I."/>
            <person name="de Vries R.P."/>
            <person name="Natvig D.O."/>
            <person name="Powell A.J."/>
            <person name="Tsang A."/>
            <person name="Grigoriev I.V."/>
        </authorList>
    </citation>
    <scope>NUCLEOTIDE SEQUENCE [LARGE SCALE GENOMIC DNA]</scope>
    <source>
        <strain evidence="3 4">CBS 620.91</strain>
    </source>
</reference>
<evidence type="ECO:0000256" key="1">
    <source>
        <dbReference type="SAM" id="MobiDB-lite"/>
    </source>
</evidence>
<dbReference type="EMBL" id="JAZGSY010000033">
    <property type="protein sequence ID" value="KAL1842753.1"/>
    <property type="molecule type" value="Genomic_DNA"/>
</dbReference>
<feature type="region of interest" description="Disordered" evidence="1">
    <location>
        <begin position="95"/>
        <end position="132"/>
    </location>
</feature>